<reference evidence="1 2" key="1">
    <citation type="journal article" date="2016" name="Nat. Commun.">
        <title>Thousands of microbial genomes shed light on interconnected biogeochemical processes in an aquifer system.</title>
        <authorList>
            <person name="Anantharaman K."/>
            <person name="Brown C.T."/>
            <person name="Hug L.A."/>
            <person name="Sharon I."/>
            <person name="Castelle C.J."/>
            <person name="Probst A.J."/>
            <person name="Thomas B.C."/>
            <person name="Singh A."/>
            <person name="Wilkins M.J."/>
            <person name="Karaoz U."/>
            <person name="Brodie E.L."/>
            <person name="Williams K.H."/>
            <person name="Hubbard S.S."/>
            <person name="Banfield J.F."/>
        </authorList>
    </citation>
    <scope>NUCLEOTIDE SEQUENCE [LARGE SCALE GENOMIC DNA]</scope>
</reference>
<dbReference type="InterPro" id="IPR008884">
    <property type="entry name" value="TylF_MeTrfase"/>
</dbReference>
<dbReference type="Pfam" id="PF05711">
    <property type="entry name" value="TylF"/>
    <property type="match status" value="1"/>
</dbReference>
<evidence type="ECO:0000313" key="2">
    <source>
        <dbReference type="Proteomes" id="UP000177043"/>
    </source>
</evidence>
<dbReference type="Proteomes" id="UP000177043">
    <property type="component" value="Unassembled WGS sequence"/>
</dbReference>
<comment type="caution">
    <text evidence="1">The sequence shown here is derived from an EMBL/GenBank/DDBJ whole genome shotgun (WGS) entry which is preliminary data.</text>
</comment>
<gene>
    <name evidence="1" type="ORF">A2571_01400</name>
</gene>
<evidence type="ECO:0008006" key="3">
    <source>
        <dbReference type="Google" id="ProtNLM"/>
    </source>
</evidence>
<evidence type="ECO:0000313" key="1">
    <source>
        <dbReference type="EMBL" id="OHA58418.1"/>
    </source>
</evidence>
<protein>
    <recommendedName>
        <fullName evidence="3">Methyltransferase</fullName>
    </recommendedName>
</protein>
<dbReference type="PANTHER" id="PTHR40036">
    <property type="entry name" value="MACROCIN O-METHYLTRANSFERASE"/>
    <property type="match status" value="1"/>
</dbReference>
<name>A0A1G2QDA7_9BACT</name>
<dbReference type="PANTHER" id="PTHR40036:SF1">
    <property type="entry name" value="MACROCIN O-METHYLTRANSFERASE"/>
    <property type="match status" value="1"/>
</dbReference>
<organism evidence="1 2">
    <name type="scientific">Candidatus Vogelbacteria bacterium RIFOXYD1_FULL_44_32</name>
    <dbReference type="NCBI Taxonomy" id="1802438"/>
    <lineage>
        <taxon>Bacteria</taxon>
        <taxon>Candidatus Vogeliibacteriota</taxon>
    </lineage>
</organism>
<dbReference type="STRING" id="1802438.A2571_01400"/>
<dbReference type="Gene3D" id="3.40.50.150">
    <property type="entry name" value="Vaccinia Virus protein VP39"/>
    <property type="match status" value="1"/>
</dbReference>
<proteinExistence type="predicted"/>
<dbReference type="SUPFAM" id="SSF53335">
    <property type="entry name" value="S-adenosyl-L-methionine-dependent methyltransferases"/>
    <property type="match status" value="1"/>
</dbReference>
<dbReference type="AlphaFoldDB" id="A0A1G2QDA7"/>
<dbReference type="InterPro" id="IPR029063">
    <property type="entry name" value="SAM-dependent_MTases_sf"/>
</dbReference>
<dbReference type="EMBL" id="MHTJ01000003">
    <property type="protein sequence ID" value="OHA58418.1"/>
    <property type="molecule type" value="Genomic_DNA"/>
</dbReference>
<accession>A0A1G2QDA7</accession>
<sequence length="229" mass="26442">MKLSDRLIRKYYHLKKKFGWHSFYTPTPDTARGLKQAFKQTQSLAGDYYEFGLFEGYSFYRAIKLGKTWGQTAHYFGFDSFEGLPDVTGIDAGWRFKRGQYRSSLEEVTANLKSKNCLADNVYLIKGFYNESLKNKAKLNHLPLGPAKVVLIDSDLYESARDVLNFIYPYLQPGTAILFDDWNCFEADEQKGERRAWREFLALHPEIDTELTGYFGWGGAIFKVKKISA</sequence>